<evidence type="ECO:0008006" key="4">
    <source>
        <dbReference type="Google" id="ProtNLM"/>
    </source>
</evidence>
<dbReference type="EMBL" id="KI546048">
    <property type="protein sequence ID" value="EST47082.1"/>
    <property type="molecule type" value="Genomic_DNA"/>
</dbReference>
<organism evidence="1">
    <name type="scientific">Spironucleus salmonicida</name>
    <dbReference type="NCBI Taxonomy" id="348837"/>
    <lineage>
        <taxon>Eukaryota</taxon>
        <taxon>Metamonada</taxon>
        <taxon>Diplomonadida</taxon>
        <taxon>Hexamitidae</taxon>
        <taxon>Hexamitinae</taxon>
        <taxon>Spironucleus</taxon>
    </lineage>
</organism>
<evidence type="ECO:0000313" key="1">
    <source>
        <dbReference type="EMBL" id="EST47082.1"/>
    </source>
</evidence>
<dbReference type="VEuPathDB" id="GiardiaDB:SS50377_25935"/>
<accession>V6LQX8</accession>
<dbReference type="AlphaFoldDB" id="V6LQX8"/>
<sequence length="233" mass="27315">MSVRVWANTQPFDTQTWLHNQGTTHYQEHLRKSNEKQLSIQKFLQLTAYEQNFITGLEISTRQKELDFEFLINLQFLCINDIQCERLINIQSCKNLQIVLADSNKLTSVQEIADLPELLWLHAPCNNLIFSPKFPKNTKICMLNLNNNPLKFGYQLPQIKQILQGAIVNYNKLQIILENNQVPQLIKGVDKNIQTKVPDRYEDDEYEERIRNLEVQNHIIQQQIKLLQGSNVE</sequence>
<dbReference type="Proteomes" id="UP000018208">
    <property type="component" value="Unassembled WGS sequence"/>
</dbReference>
<evidence type="ECO:0000313" key="2">
    <source>
        <dbReference type="EMBL" id="KAH0571744.1"/>
    </source>
</evidence>
<dbReference type="InterPro" id="IPR032675">
    <property type="entry name" value="LRR_dom_sf"/>
</dbReference>
<name>V6LQX8_9EUKA</name>
<dbReference type="SUPFAM" id="SSF52058">
    <property type="entry name" value="L domain-like"/>
    <property type="match status" value="1"/>
</dbReference>
<reference evidence="2" key="2">
    <citation type="submission" date="2020-12" db="EMBL/GenBank/DDBJ databases">
        <title>New Spironucleus salmonicida genome in near-complete chromosomes.</title>
        <authorList>
            <person name="Xu F."/>
            <person name="Kurt Z."/>
            <person name="Jimenez-Gonzalez A."/>
            <person name="Astvaldsson A."/>
            <person name="Andersson J.O."/>
            <person name="Svard S.G."/>
        </authorList>
    </citation>
    <scope>NUCLEOTIDE SEQUENCE</scope>
    <source>
        <strain evidence="2">ATCC 50377</strain>
    </source>
</reference>
<protein>
    <recommendedName>
        <fullName evidence="4">Leucine rich repeats-containing protein</fullName>
    </recommendedName>
</protein>
<evidence type="ECO:0000313" key="3">
    <source>
        <dbReference type="Proteomes" id="UP000018208"/>
    </source>
</evidence>
<gene>
    <name evidence="1" type="ORF">SS50377_12855</name>
    <name evidence="2" type="ORF">SS50377_25935</name>
</gene>
<dbReference type="Gene3D" id="3.80.10.10">
    <property type="entry name" value="Ribonuclease Inhibitor"/>
    <property type="match status" value="1"/>
</dbReference>
<dbReference type="EMBL" id="AUWU02000006">
    <property type="protein sequence ID" value="KAH0571744.1"/>
    <property type="molecule type" value="Genomic_DNA"/>
</dbReference>
<keyword evidence="3" id="KW-1185">Reference proteome</keyword>
<dbReference type="OrthoDB" id="266138at2759"/>
<reference evidence="1 2" key="1">
    <citation type="journal article" date="2014" name="PLoS Genet.">
        <title>The Genome of Spironucleus salmonicida Highlights a Fish Pathogen Adapted to Fluctuating Environments.</title>
        <authorList>
            <person name="Xu F."/>
            <person name="Jerlstrom-Hultqvist J."/>
            <person name="Einarsson E."/>
            <person name="Astvaldsson A."/>
            <person name="Svard S.G."/>
            <person name="Andersson J.O."/>
        </authorList>
    </citation>
    <scope>NUCLEOTIDE SEQUENCE</scope>
    <source>
        <strain evidence="2">ATCC 50377</strain>
    </source>
</reference>
<proteinExistence type="predicted"/>